<dbReference type="Proteomes" id="UP000005239">
    <property type="component" value="Unassembled WGS sequence"/>
</dbReference>
<dbReference type="PANTHER" id="PTHR21093:SF2">
    <property type="entry name" value="DIVERGENT PROTEIN KINASE DOMAIN 1C"/>
    <property type="match status" value="1"/>
</dbReference>
<reference evidence="4" key="1">
    <citation type="journal article" date="2008" name="Nat. Genet.">
        <title>The Pristionchus pacificus genome provides a unique perspective on nematode lifestyle and parasitism.</title>
        <authorList>
            <person name="Dieterich C."/>
            <person name="Clifton S.W."/>
            <person name="Schuster L.N."/>
            <person name="Chinwalla A."/>
            <person name="Delehaunty K."/>
            <person name="Dinkelacker I."/>
            <person name="Fulton L."/>
            <person name="Fulton R."/>
            <person name="Godfrey J."/>
            <person name="Minx P."/>
            <person name="Mitreva M."/>
            <person name="Roeseler W."/>
            <person name="Tian H."/>
            <person name="Witte H."/>
            <person name="Yang S.P."/>
            <person name="Wilson R.K."/>
            <person name="Sommer R.J."/>
        </authorList>
    </citation>
    <scope>NUCLEOTIDE SEQUENCE [LARGE SCALE GENOMIC DNA]</scope>
    <source>
        <strain evidence="4">PS312</strain>
    </source>
</reference>
<organism evidence="3 4">
    <name type="scientific">Pristionchus pacificus</name>
    <name type="common">Parasitic nematode worm</name>
    <dbReference type="NCBI Taxonomy" id="54126"/>
    <lineage>
        <taxon>Eukaryota</taxon>
        <taxon>Metazoa</taxon>
        <taxon>Ecdysozoa</taxon>
        <taxon>Nematoda</taxon>
        <taxon>Chromadorea</taxon>
        <taxon>Rhabditida</taxon>
        <taxon>Rhabditina</taxon>
        <taxon>Diplogasteromorpha</taxon>
        <taxon>Diplogasteroidea</taxon>
        <taxon>Neodiplogasteridae</taxon>
        <taxon>Pristionchus</taxon>
    </lineage>
</organism>
<dbReference type="EnsemblMetazoa" id="PPA21409.1">
    <property type="protein sequence ID" value="PPA21409.1"/>
    <property type="gene ID" value="WBGene00110963"/>
</dbReference>
<feature type="compositionally biased region" description="Basic and acidic residues" evidence="1">
    <location>
        <begin position="1"/>
        <end position="18"/>
    </location>
</feature>
<evidence type="ECO:0000256" key="1">
    <source>
        <dbReference type="SAM" id="MobiDB-lite"/>
    </source>
</evidence>
<reference evidence="3" key="2">
    <citation type="submission" date="2022-06" db="UniProtKB">
        <authorList>
            <consortium name="EnsemblMetazoa"/>
        </authorList>
    </citation>
    <scope>IDENTIFICATION</scope>
    <source>
        <strain evidence="3">PS312</strain>
    </source>
</reference>
<dbReference type="OrthoDB" id="8543887at2759"/>
<feature type="transmembrane region" description="Helical" evidence="2">
    <location>
        <begin position="165"/>
        <end position="186"/>
    </location>
</feature>
<accession>A0A8R1YGP6</accession>
<name>A0A2A6C4R2_PRIPA</name>
<evidence type="ECO:0000256" key="2">
    <source>
        <dbReference type="SAM" id="Phobius"/>
    </source>
</evidence>
<keyword evidence="2" id="KW-1133">Transmembrane helix</keyword>
<proteinExistence type="predicted"/>
<sequence length="526" mass="59968">MWPLDKRDANDLFKRNDQWSEEDEEGEGSEDEEEEGREEEEDDDDESDLGEYYNSIIPPSPFLLRLNSQVETLLEHRIASTMVRRTYVLYPPQTIYKEWTARGDAESLMAIEGGLSGWASEEDDLCEACCCRDDGKGEPVCCCCAPCSQTGLSCTRLLLSRPGRLCILFTFMLLLYLFYLGVSWSVEVQAFGEESTAIRTGINTTRAKEVLSSLCDAYNRNEVSGDACHRLCFNQDWTVADFYEGNKVVVVIKDGGQQAVFKSLHPSIEDYEAPPEGEKEELFLRRIRDKTDDELMLGWPTDLIDHLLSILWPSHLRSGGQQLSAADRRSLWALMQQPEYLTFRILPLSRVTPKVIGSCGHMYEVESLVAFRMKGYYMNLKGKILVHLMGTLKLFYEFLNEPLQWCDVRFDNLGLSAEYPKRFVMMDGDLLFTESKLKALMTAKSCKTDADCAIGDCTSRCQADFKCSPRNNENLDVFCEKLINKLFGNAWSKSNKYLNACHDTVTNTTTKLNDLRLTWSWTLSDV</sequence>
<evidence type="ECO:0000313" key="4">
    <source>
        <dbReference type="Proteomes" id="UP000005239"/>
    </source>
</evidence>
<dbReference type="AlphaFoldDB" id="A0A2A6C4R2"/>
<feature type="region of interest" description="Disordered" evidence="1">
    <location>
        <begin position="1"/>
        <end position="52"/>
    </location>
</feature>
<dbReference type="Pfam" id="PF12260">
    <property type="entry name" value="PIP49_C"/>
    <property type="match status" value="1"/>
</dbReference>
<protein>
    <submittedName>
        <fullName evidence="3">PIP49_C domain-containing protein</fullName>
    </submittedName>
</protein>
<keyword evidence="2" id="KW-0472">Membrane</keyword>
<accession>A0A2A6C4R2</accession>
<evidence type="ECO:0000313" key="3">
    <source>
        <dbReference type="EnsemblMetazoa" id="PPA21409.1"/>
    </source>
</evidence>
<dbReference type="InterPro" id="IPR022049">
    <property type="entry name" value="FAM69_kinase_dom"/>
</dbReference>
<gene>
    <name evidence="3" type="primary">WBGene00110963</name>
</gene>
<feature type="compositionally biased region" description="Acidic residues" evidence="1">
    <location>
        <begin position="19"/>
        <end position="49"/>
    </location>
</feature>
<keyword evidence="2" id="KW-0812">Transmembrane</keyword>
<dbReference type="PANTHER" id="PTHR21093">
    <property type="entry name" value="DIVERGENT PROTEIN KINASE DOMAIN 1C-RELATED"/>
    <property type="match status" value="1"/>
</dbReference>
<keyword evidence="4" id="KW-1185">Reference proteome</keyword>